<sequence length="98" mass="12105">MHEIFYLRGFEEPWWQFDGWEKDIVSCKEFDNYEDALIYFNQMKQTLTQDFSFQKSKGEAAIAFWNREEWAFCEDCEEDMQIYHGLLWIYNKKPIESF</sequence>
<gene>
    <name evidence="1" type="ORF">QWY13_00435</name>
</gene>
<evidence type="ECO:0000313" key="2">
    <source>
        <dbReference type="Proteomes" id="UP001172142"/>
    </source>
</evidence>
<evidence type="ECO:0000313" key="1">
    <source>
        <dbReference type="EMBL" id="MDN7243937.1"/>
    </source>
</evidence>
<dbReference type="Pfam" id="PF06279">
    <property type="entry name" value="DUF1033"/>
    <property type="match status" value="1"/>
</dbReference>
<reference evidence="1 2" key="1">
    <citation type="submission" date="2023-07" db="EMBL/GenBank/DDBJ databases">
        <title>Novel species in genus Planococcus.</title>
        <authorList>
            <person name="Ning S."/>
        </authorList>
    </citation>
    <scope>NUCLEOTIDE SEQUENCE [LARGE SCALE GENOMIC DNA]</scope>
    <source>
        <strain evidence="1 2">N017</strain>
    </source>
</reference>
<dbReference type="EMBL" id="JAUJWU010000001">
    <property type="protein sequence ID" value="MDN7243937.1"/>
    <property type="molecule type" value="Genomic_DNA"/>
</dbReference>
<dbReference type="RefSeq" id="WP_301854502.1">
    <property type="nucleotide sequence ID" value="NZ_JAUJWU010000001.1"/>
</dbReference>
<comment type="caution">
    <text evidence="1">The sequence shown here is derived from an EMBL/GenBank/DDBJ whole genome shotgun (WGS) entry which is preliminary data.</text>
</comment>
<dbReference type="InterPro" id="IPR010434">
    <property type="entry name" value="DUF1033"/>
</dbReference>
<dbReference type="Proteomes" id="UP001172142">
    <property type="component" value="Unassembled WGS sequence"/>
</dbReference>
<organism evidence="1 2">
    <name type="scientific">Planococcus shenhongbingii</name>
    <dbReference type="NCBI Taxonomy" id="3058398"/>
    <lineage>
        <taxon>Bacteria</taxon>
        <taxon>Bacillati</taxon>
        <taxon>Bacillota</taxon>
        <taxon>Bacilli</taxon>
        <taxon>Bacillales</taxon>
        <taxon>Caryophanaceae</taxon>
        <taxon>Planococcus</taxon>
    </lineage>
</organism>
<name>A0ABT8N8F6_9BACL</name>
<protein>
    <submittedName>
        <fullName evidence="1">DUF1033 family protein</fullName>
    </submittedName>
</protein>
<accession>A0ABT8N8F6</accession>
<proteinExistence type="predicted"/>
<keyword evidence="2" id="KW-1185">Reference proteome</keyword>